<evidence type="ECO:0000313" key="3">
    <source>
        <dbReference type="Proteomes" id="UP000886687"/>
    </source>
</evidence>
<proteinExistence type="predicted"/>
<feature type="domain" description="Metallo-beta-lactamase" evidence="1">
    <location>
        <begin position="25"/>
        <end position="230"/>
    </location>
</feature>
<accession>A0A9E4MYX1</accession>
<dbReference type="InterPro" id="IPR036866">
    <property type="entry name" value="RibonucZ/Hydroxyglut_hydro"/>
</dbReference>
<protein>
    <submittedName>
        <fullName evidence="2">MBL fold metallo-hydrolase</fullName>
    </submittedName>
</protein>
<comment type="caution">
    <text evidence="2">The sequence shown here is derived from an EMBL/GenBank/DDBJ whole genome shotgun (WGS) entry which is preliminary data.</text>
</comment>
<dbReference type="PANTHER" id="PTHR42951:SF22">
    <property type="entry name" value="METALLO BETA-LACTAMASE SUPERFAMILY LIPOPROTEIN"/>
    <property type="match status" value="1"/>
</dbReference>
<reference evidence="2" key="1">
    <citation type="journal article" date="2021" name="Proc. Natl. Acad. Sci. U.S.A.">
        <title>Global biogeography of chemosynthetic symbionts reveals both localized and globally distributed symbiont groups. .</title>
        <authorList>
            <person name="Osvatic J.T."/>
            <person name="Wilkins L.G.E."/>
            <person name="Leibrecht L."/>
            <person name="Leray M."/>
            <person name="Zauner S."/>
            <person name="Polzin J."/>
            <person name="Camacho Y."/>
            <person name="Gros O."/>
            <person name="van Gils J.A."/>
            <person name="Eisen J.A."/>
            <person name="Petersen J.M."/>
            <person name="Yuen B."/>
        </authorList>
    </citation>
    <scope>NUCLEOTIDE SEQUENCE</scope>
    <source>
        <strain evidence="2">MAGL173</strain>
    </source>
</reference>
<dbReference type="SMART" id="SM00849">
    <property type="entry name" value="Lactamase_B"/>
    <property type="match status" value="1"/>
</dbReference>
<dbReference type="Gene3D" id="3.60.15.10">
    <property type="entry name" value="Ribonuclease Z/Hydroxyacylglutathione hydrolase-like"/>
    <property type="match status" value="1"/>
</dbReference>
<dbReference type="InterPro" id="IPR050855">
    <property type="entry name" value="NDM-1-like"/>
</dbReference>
<name>A0A9E4MYX1_9GAMM</name>
<sequence length="322" mass="35771">MPNPRTLEYAQQITCIDTLYQRQGLAACYLLESEGEAAFIDTGTSNSVPQLMAVLEQKGISPSQVRYVIPTHVHLDHAGGAGNLMSQLPNASLVIHPYGAKHLIDPSKLIAGATAVYGEEAFEKQFGQLIPIPEERVILAPDGFRCHFGNRELLCLDTPGHARHHICIFDEQSRSLFTGDTFGLSYPELSGTQGPFIVPTTTPIQLDPDAWYETLDRLMELKPEKLYLTHFGEVSEPEKLVGQLRQHLQEFTAIALAAEAEPGEQRKSEIERELQKWLLQKLEQNGNTLATEKSLELMAMDLDLDAQGIEVWLARREEAAAG</sequence>
<dbReference type="PANTHER" id="PTHR42951">
    <property type="entry name" value="METALLO-BETA-LACTAMASE DOMAIN-CONTAINING"/>
    <property type="match status" value="1"/>
</dbReference>
<dbReference type="Proteomes" id="UP000886687">
    <property type="component" value="Unassembled WGS sequence"/>
</dbReference>
<dbReference type="CDD" id="cd07726">
    <property type="entry name" value="ST1585-like_MBL-fold"/>
    <property type="match status" value="1"/>
</dbReference>
<evidence type="ECO:0000313" key="2">
    <source>
        <dbReference type="EMBL" id="MCG7938161.1"/>
    </source>
</evidence>
<dbReference type="Pfam" id="PF00753">
    <property type="entry name" value="Lactamase_B"/>
    <property type="match status" value="1"/>
</dbReference>
<gene>
    <name evidence="2" type="ORF">JAZ04_04785</name>
</gene>
<dbReference type="InterPro" id="IPR037482">
    <property type="entry name" value="ST1585_MBL-fold"/>
</dbReference>
<dbReference type="AlphaFoldDB" id="A0A9E4MYX1"/>
<dbReference type="InterPro" id="IPR001279">
    <property type="entry name" value="Metallo-B-lactamas"/>
</dbReference>
<evidence type="ECO:0000259" key="1">
    <source>
        <dbReference type="SMART" id="SM00849"/>
    </source>
</evidence>
<dbReference type="SUPFAM" id="SSF56281">
    <property type="entry name" value="Metallo-hydrolase/oxidoreductase"/>
    <property type="match status" value="1"/>
</dbReference>
<dbReference type="EMBL" id="JAEPDI010000002">
    <property type="protein sequence ID" value="MCG7938161.1"/>
    <property type="molecule type" value="Genomic_DNA"/>
</dbReference>
<organism evidence="2 3">
    <name type="scientific">Candidatus Thiodiazotropha lotti</name>
    <dbReference type="NCBI Taxonomy" id="2792787"/>
    <lineage>
        <taxon>Bacteria</taxon>
        <taxon>Pseudomonadati</taxon>
        <taxon>Pseudomonadota</taxon>
        <taxon>Gammaproteobacteria</taxon>
        <taxon>Chromatiales</taxon>
        <taxon>Sedimenticolaceae</taxon>
        <taxon>Candidatus Thiodiazotropha</taxon>
    </lineage>
</organism>